<evidence type="ECO:0000259" key="5">
    <source>
        <dbReference type="PROSITE" id="PS50111"/>
    </source>
</evidence>
<evidence type="ECO:0000256" key="1">
    <source>
        <dbReference type="ARBA" id="ARBA00004370"/>
    </source>
</evidence>
<dbReference type="OrthoDB" id="9808588at2"/>
<comment type="subcellular location">
    <subcellularLocation>
        <location evidence="1">Membrane</location>
    </subcellularLocation>
</comment>
<proteinExistence type="predicted"/>
<dbReference type="PANTHER" id="PTHR32089">
    <property type="entry name" value="METHYL-ACCEPTING CHEMOTAXIS PROTEIN MCPB"/>
    <property type="match status" value="1"/>
</dbReference>
<dbReference type="GO" id="GO:0006935">
    <property type="term" value="P:chemotaxis"/>
    <property type="evidence" value="ECO:0007669"/>
    <property type="project" value="UniProtKB-ARBA"/>
</dbReference>
<feature type="domain" description="Methyl-accepting transducer" evidence="5">
    <location>
        <begin position="63"/>
        <end position="236"/>
    </location>
</feature>
<dbReference type="KEGG" id="slj:EGC82_17000"/>
<evidence type="ECO:0000313" key="6">
    <source>
        <dbReference type="EMBL" id="AZG74298.1"/>
    </source>
</evidence>
<dbReference type="SMART" id="SM00283">
    <property type="entry name" value="MA"/>
    <property type="match status" value="1"/>
</dbReference>
<evidence type="ECO:0000256" key="4">
    <source>
        <dbReference type="SAM" id="Coils"/>
    </source>
</evidence>
<dbReference type="InterPro" id="IPR004089">
    <property type="entry name" value="MCPsignal_dom"/>
</dbReference>
<dbReference type="InterPro" id="IPR025991">
    <property type="entry name" value="Chemoreceptor_zinc-bind_dom"/>
</dbReference>
<dbReference type="Gene3D" id="1.10.287.950">
    <property type="entry name" value="Methyl-accepting chemotaxis protein"/>
    <property type="match status" value="1"/>
</dbReference>
<name>A0A3G8M003_9GAMM</name>
<evidence type="ECO:0000256" key="3">
    <source>
        <dbReference type="PROSITE-ProRule" id="PRU00284"/>
    </source>
</evidence>
<keyword evidence="7" id="KW-1185">Reference proteome</keyword>
<evidence type="ECO:0000256" key="2">
    <source>
        <dbReference type="ARBA" id="ARBA00023224"/>
    </source>
</evidence>
<organism evidence="6 7">
    <name type="scientific">Shewanella livingstonensis</name>
    <dbReference type="NCBI Taxonomy" id="150120"/>
    <lineage>
        <taxon>Bacteria</taxon>
        <taxon>Pseudomonadati</taxon>
        <taxon>Pseudomonadota</taxon>
        <taxon>Gammaproteobacteria</taxon>
        <taxon>Alteromonadales</taxon>
        <taxon>Shewanellaceae</taxon>
        <taxon>Shewanella</taxon>
    </lineage>
</organism>
<dbReference type="AlphaFoldDB" id="A0A3G8M003"/>
<gene>
    <name evidence="6" type="ORF">EGC82_17000</name>
</gene>
<dbReference type="Pfam" id="PF13682">
    <property type="entry name" value="CZB"/>
    <property type="match status" value="1"/>
</dbReference>
<evidence type="ECO:0000313" key="7">
    <source>
        <dbReference type="Proteomes" id="UP000278035"/>
    </source>
</evidence>
<sequence length="362" mass="39381">MIGFTQSLKARIADLEHQIVSKKQQHSDELTQLQQRITMLTEQLTMSENQSEYDAARANLQLQGATMLNDIRDTTLANSIKLDEEKQMLSAVDKLFNQTRVAIGNLKDRAGHLNEHAEKSMATAAKLSNSANGISNLVASIQQISEQTNLLALNAAIEAARAGDAGRGFAVVASEVRQLASNAHDASANIEKLVATVIEQTEQIKQVVITNQTCSSEIAVSSEQIDQVVTEVLQSSGVMKRVIGEASMTAFLTTVKLDHSVWKSNVYSILANKDNKASVNSHTECRLGKWYYHGEGQQFASLSSFKAIEQPHKTVHSAGKAAVVAMQSGDEATILTHLESMEDASIRVVKAIDSLLSQSQHQ</sequence>
<dbReference type="GO" id="GO:0016020">
    <property type="term" value="C:membrane"/>
    <property type="evidence" value="ECO:0007669"/>
    <property type="project" value="UniProtKB-SubCell"/>
</dbReference>
<keyword evidence="2 3" id="KW-0807">Transducer</keyword>
<dbReference type="SUPFAM" id="SSF58104">
    <property type="entry name" value="Methyl-accepting chemotaxis protein (MCP) signaling domain"/>
    <property type="match status" value="1"/>
</dbReference>
<protein>
    <submittedName>
        <fullName evidence="6">Chemotaxis protein</fullName>
    </submittedName>
</protein>
<dbReference type="Proteomes" id="UP000278035">
    <property type="component" value="Chromosome"/>
</dbReference>
<dbReference type="Gene3D" id="1.20.120.30">
    <property type="entry name" value="Aspartate receptor, ligand-binding domain"/>
    <property type="match status" value="1"/>
</dbReference>
<dbReference type="EMBL" id="CP034015">
    <property type="protein sequence ID" value="AZG74298.1"/>
    <property type="molecule type" value="Genomic_DNA"/>
</dbReference>
<keyword evidence="4" id="KW-0175">Coiled coil</keyword>
<accession>A0A3G8M003</accession>
<dbReference type="RefSeq" id="WP_124731808.1">
    <property type="nucleotide sequence ID" value="NZ_CBCSKC010000032.1"/>
</dbReference>
<dbReference type="Pfam" id="PF00015">
    <property type="entry name" value="MCPsignal"/>
    <property type="match status" value="1"/>
</dbReference>
<dbReference type="PANTHER" id="PTHR32089:SF70">
    <property type="entry name" value="ENERGY TAXIS MODULATING METHYL ACCEPTING SENSORY TRANSDUCER"/>
    <property type="match status" value="1"/>
</dbReference>
<dbReference type="PROSITE" id="PS50111">
    <property type="entry name" value="CHEMOTAXIS_TRANSDUC_2"/>
    <property type="match status" value="1"/>
</dbReference>
<feature type="coiled-coil region" evidence="4">
    <location>
        <begin position="5"/>
        <end position="50"/>
    </location>
</feature>
<reference evidence="7" key="1">
    <citation type="submission" date="2018-11" db="EMBL/GenBank/DDBJ databases">
        <title>Shewanella sp. M2.</title>
        <authorList>
            <person name="Hwang Y.J."/>
            <person name="Hwang C.Y."/>
        </authorList>
    </citation>
    <scope>NUCLEOTIDE SEQUENCE [LARGE SCALE GENOMIC DNA]</scope>
    <source>
        <strain evidence="7">LMG 19866</strain>
    </source>
</reference>
<dbReference type="GO" id="GO:0007165">
    <property type="term" value="P:signal transduction"/>
    <property type="evidence" value="ECO:0007669"/>
    <property type="project" value="UniProtKB-KW"/>
</dbReference>